<accession>A0ABM7X6Z9</accession>
<evidence type="ECO:0000313" key="2">
    <source>
        <dbReference type="Proteomes" id="UP001162734"/>
    </source>
</evidence>
<sequence length="42" mass="4290">MPRNIAALATCAAVTVAVIVILKTTGLESKLDLSTLFASKSA</sequence>
<reference evidence="2" key="1">
    <citation type="journal article" date="2022" name="Int. J. Syst. Evol. Microbiol.">
        <title>Anaeromyxobacter oryzae sp. nov., Anaeromyxobacter diazotrophicus sp. nov. and Anaeromyxobacter paludicola sp. nov., isolated from paddy soils.</title>
        <authorList>
            <person name="Itoh H."/>
            <person name="Xu Z."/>
            <person name="Mise K."/>
            <person name="Masuda Y."/>
            <person name="Ushijima N."/>
            <person name="Hayakawa C."/>
            <person name="Shiratori Y."/>
            <person name="Senoo K."/>
        </authorList>
    </citation>
    <scope>NUCLEOTIDE SEQUENCE [LARGE SCALE GENOMIC DNA]</scope>
    <source>
        <strain evidence="2">Red630</strain>
    </source>
</reference>
<protein>
    <submittedName>
        <fullName evidence="1">Uncharacterized protein</fullName>
    </submittedName>
</protein>
<proteinExistence type="predicted"/>
<keyword evidence="2" id="KW-1185">Reference proteome</keyword>
<name>A0ABM7X6Z9_9BACT</name>
<dbReference type="EMBL" id="AP025592">
    <property type="protein sequence ID" value="BDG07609.1"/>
    <property type="molecule type" value="Genomic_DNA"/>
</dbReference>
<dbReference type="Proteomes" id="UP001162734">
    <property type="component" value="Chromosome"/>
</dbReference>
<evidence type="ECO:0000313" key="1">
    <source>
        <dbReference type="EMBL" id="BDG07609.1"/>
    </source>
</evidence>
<organism evidence="1 2">
    <name type="scientific">Anaeromyxobacter paludicola</name>
    <dbReference type="NCBI Taxonomy" id="2918171"/>
    <lineage>
        <taxon>Bacteria</taxon>
        <taxon>Pseudomonadati</taxon>
        <taxon>Myxococcota</taxon>
        <taxon>Myxococcia</taxon>
        <taxon>Myxococcales</taxon>
        <taxon>Cystobacterineae</taxon>
        <taxon>Anaeromyxobacteraceae</taxon>
        <taxon>Anaeromyxobacter</taxon>
    </lineage>
</organism>
<gene>
    <name evidence="1" type="ORF">AMPC_07220</name>
</gene>
<dbReference type="RefSeq" id="WP_256466119.1">
    <property type="nucleotide sequence ID" value="NZ_AP025592.1"/>
</dbReference>